<dbReference type="GO" id="GO:0016887">
    <property type="term" value="F:ATP hydrolysis activity"/>
    <property type="evidence" value="ECO:0007669"/>
    <property type="project" value="InterPro"/>
</dbReference>
<feature type="domain" description="Terminase large subunit GpA endonuclease" evidence="3">
    <location>
        <begin position="293"/>
        <end position="566"/>
    </location>
</feature>
<feature type="region of interest" description="Disordered" evidence="1">
    <location>
        <begin position="573"/>
        <end position="594"/>
    </location>
</feature>
<dbReference type="Pfam" id="PF05876">
    <property type="entry name" value="GpA_ATPase"/>
    <property type="match status" value="1"/>
</dbReference>
<dbReference type="GO" id="GO:0004519">
    <property type="term" value="F:endonuclease activity"/>
    <property type="evidence" value="ECO:0007669"/>
    <property type="project" value="InterPro"/>
</dbReference>
<evidence type="ECO:0000259" key="2">
    <source>
        <dbReference type="Pfam" id="PF05876"/>
    </source>
</evidence>
<accession>A0A2S3W3X0</accession>
<comment type="caution">
    <text evidence="4">The sequence shown here is derived from an EMBL/GenBank/DDBJ whole genome shotgun (WGS) entry which is preliminary data.</text>
</comment>
<dbReference type="OrthoDB" id="5181253at2"/>
<dbReference type="InterPro" id="IPR008866">
    <property type="entry name" value="Phage_lambda_GpA-like"/>
</dbReference>
<name>A0A2S3W3X0_9PROT</name>
<dbReference type="HAMAP" id="MF_04144">
    <property type="entry name" value="TERL_LAMBDA"/>
    <property type="match status" value="1"/>
</dbReference>
<dbReference type="Pfam" id="PF20454">
    <property type="entry name" value="GpA_nuclease"/>
    <property type="match status" value="1"/>
</dbReference>
<dbReference type="GO" id="GO:0005524">
    <property type="term" value="F:ATP binding"/>
    <property type="evidence" value="ECO:0007669"/>
    <property type="project" value="InterPro"/>
</dbReference>
<organism evidence="4 5">
    <name type="scientific">Novacetimonas maltaceti</name>
    <dbReference type="NCBI Taxonomy" id="1203393"/>
    <lineage>
        <taxon>Bacteria</taxon>
        <taxon>Pseudomonadati</taxon>
        <taxon>Pseudomonadota</taxon>
        <taxon>Alphaproteobacteria</taxon>
        <taxon>Acetobacterales</taxon>
        <taxon>Acetobacteraceae</taxon>
        <taxon>Novacetimonas</taxon>
    </lineage>
</organism>
<evidence type="ECO:0000256" key="1">
    <source>
        <dbReference type="SAM" id="MobiDB-lite"/>
    </source>
</evidence>
<evidence type="ECO:0000259" key="3">
    <source>
        <dbReference type="Pfam" id="PF20454"/>
    </source>
</evidence>
<dbReference type="RefSeq" id="WP_110094417.1">
    <property type="nucleotide sequence ID" value="NZ_NKUE01000013.1"/>
</dbReference>
<dbReference type="AlphaFoldDB" id="A0A2S3W3X0"/>
<reference evidence="4 5" key="1">
    <citation type="submission" date="2018-01" db="EMBL/GenBank/DDBJ databases">
        <title>Draft Genome Sequence of Komagataeibacter maltaceti LMG 1529, a Vinegar Producing Acetic Acid Bacterium Isolated from Malt Vinegar Brewery Acetifiers.</title>
        <authorList>
            <person name="Zhang Q."/>
            <person name="Hollensteiner J."/>
            <person name="Poehlein A."/>
            <person name="Daniel R."/>
        </authorList>
    </citation>
    <scope>NUCLEOTIDE SEQUENCE [LARGE SCALE GENOMIC DNA]</scope>
    <source>
        <strain evidence="4 5">LMG 1529</strain>
    </source>
</reference>
<keyword evidence="5" id="KW-1185">Reference proteome</keyword>
<protein>
    <submittedName>
        <fullName evidence="4">Phage terminase large subunit</fullName>
    </submittedName>
</protein>
<dbReference type="Gene3D" id="3.40.50.300">
    <property type="entry name" value="P-loop containing nucleotide triphosphate hydrolases"/>
    <property type="match status" value="1"/>
</dbReference>
<dbReference type="EMBL" id="POTC01000006">
    <property type="protein sequence ID" value="POF63561.1"/>
    <property type="molecule type" value="Genomic_DNA"/>
</dbReference>
<evidence type="ECO:0000313" key="4">
    <source>
        <dbReference type="EMBL" id="POF63561.1"/>
    </source>
</evidence>
<dbReference type="Proteomes" id="UP000237344">
    <property type="component" value="Unassembled WGS sequence"/>
</dbReference>
<evidence type="ECO:0000313" key="5">
    <source>
        <dbReference type="Proteomes" id="UP000237344"/>
    </source>
</evidence>
<dbReference type="InterPro" id="IPR027417">
    <property type="entry name" value="P-loop_NTPase"/>
</dbReference>
<feature type="domain" description="Phage terminase large subunit GpA ATPase" evidence="2">
    <location>
        <begin position="46"/>
        <end position="283"/>
    </location>
</feature>
<gene>
    <name evidence="4" type="ORF">KMAL_07410</name>
</gene>
<dbReference type="InterPro" id="IPR046454">
    <property type="entry name" value="GpA_endonuclease"/>
</dbReference>
<sequence>MLNQIENTAALAAIWAEARKALLPPPRIPLSEWAEANICLPDTAAQSGPLRLWPFQRQMADSIGDPTVERVTIVKPVRAGFTMLLASSVASYIANDPAPILLVQPTQDDCRDFVVSDLEPLIDASPVVRGMMTDDSDGPDRDTLLSRRWPGGSLKVVAARSPRSLRRHTVRVLLLDEVDGYEATQEGDPIKLAERRTLSFSPRKIVMGSTPVWETGPVLTSYVNSDQRVYEVPCPDCGHFHEIKWADIQWPEGQPEKAAYVCPACGSVVDEAHKAQMVAKGRWRATAPHVQDHHGYRFNALVSLLANCAWGTLAREFVQAKGRPDLLQTFVNTILAEPWRDSEFDVDESTLQQRAEPFALDSMPADVLTMTVGVDVQGYGLDMLFVGFDAGRHTAYVLGQMVIYGDPNTSDPWGELSDVLGRRWKHPAGGTIGVDACAIDSSDGNTMQAVYSFCKGKAFRRIVPIKGMAGRRLPIEQSKSGGGRLFIVGVDGLKQQIATRLAKGTSIRFSDTLGARFYEEIVSERLETKYQRGRPIRQWVRIMGRRSESLDCMVYALAARQLVQVDDTTRRAELSSIQPPKPAPIQAKSKWLSK</sequence>
<proteinExistence type="inferred from homology"/>
<dbReference type="InterPro" id="IPR046453">
    <property type="entry name" value="GpA_ATPase"/>
</dbReference>